<dbReference type="AlphaFoldDB" id="A0A921U6Z2"/>
<reference evidence="6" key="1">
    <citation type="journal article" date="2019" name="BMC Genomics">
        <title>A new reference genome for Sorghum bicolor reveals high levels of sequence similarity between sweet and grain genotypes: implications for the genetics of sugar metabolism.</title>
        <authorList>
            <person name="Cooper E.A."/>
            <person name="Brenton Z.W."/>
            <person name="Flinn B.S."/>
            <person name="Jenkins J."/>
            <person name="Shu S."/>
            <person name="Flowers D."/>
            <person name="Luo F."/>
            <person name="Wang Y."/>
            <person name="Xia P."/>
            <person name="Barry K."/>
            <person name="Daum C."/>
            <person name="Lipzen A."/>
            <person name="Yoshinaga Y."/>
            <person name="Schmutz J."/>
            <person name="Saski C."/>
            <person name="Vermerris W."/>
            <person name="Kresovich S."/>
        </authorList>
    </citation>
    <scope>NUCLEOTIDE SEQUENCE</scope>
</reference>
<evidence type="ECO:0000313" key="6">
    <source>
        <dbReference type="EMBL" id="KAG0519850.1"/>
    </source>
</evidence>
<name>A0A921U6Z2_SORBI</name>
<comment type="caution">
    <text evidence="6">The sequence shown here is derived from an EMBL/GenBank/DDBJ whole genome shotgun (WGS) entry which is preliminary data.</text>
</comment>
<dbReference type="Proteomes" id="UP000807115">
    <property type="component" value="Chromosome 8"/>
</dbReference>
<dbReference type="GO" id="GO:0000786">
    <property type="term" value="C:nucleosome"/>
    <property type="evidence" value="ECO:0007669"/>
    <property type="project" value="InterPro"/>
</dbReference>
<evidence type="ECO:0000256" key="3">
    <source>
        <dbReference type="ARBA" id="ARBA00023242"/>
    </source>
</evidence>
<feature type="domain" description="H15" evidence="5">
    <location>
        <begin position="1"/>
        <end position="56"/>
    </location>
</feature>
<protein>
    <recommendedName>
        <fullName evidence="5">H15 domain-containing protein</fullName>
    </recommendedName>
</protein>
<dbReference type="InterPro" id="IPR005818">
    <property type="entry name" value="Histone_H1/H5_H15"/>
</dbReference>
<dbReference type="SMART" id="SM00526">
    <property type="entry name" value="H15"/>
    <property type="match status" value="1"/>
</dbReference>
<gene>
    <name evidence="6" type="ORF">BDA96_08G021800</name>
</gene>
<dbReference type="SUPFAM" id="SSF46785">
    <property type="entry name" value="Winged helix' DNA-binding domain"/>
    <property type="match status" value="1"/>
</dbReference>
<evidence type="ECO:0000313" key="7">
    <source>
        <dbReference type="Proteomes" id="UP000807115"/>
    </source>
</evidence>
<evidence type="ECO:0000259" key="5">
    <source>
        <dbReference type="SMART" id="SM00526"/>
    </source>
</evidence>
<dbReference type="PANTHER" id="PTHR11467:SF162">
    <property type="entry name" value="HMG-Y-RELATED PROTEIN A"/>
    <property type="match status" value="1"/>
</dbReference>
<dbReference type="GO" id="GO:0006334">
    <property type="term" value="P:nucleosome assembly"/>
    <property type="evidence" value="ECO:0007669"/>
    <property type="project" value="InterPro"/>
</dbReference>
<evidence type="ECO:0000256" key="2">
    <source>
        <dbReference type="ARBA" id="ARBA00023125"/>
    </source>
</evidence>
<evidence type="ECO:0000256" key="1">
    <source>
        <dbReference type="ARBA" id="ARBA00004123"/>
    </source>
</evidence>
<dbReference type="InterPro" id="IPR036390">
    <property type="entry name" value="WH_DNA-bd_sf"/>
</dbReference>
<dbReference type="GO" id="GO:0003677">
    <property type="term" value="F:DNA binding"/>
    <property type="evidence" value="ECO:0007669"/>
    <property type="project" value="UniProtKB-KW"/>
</dbReference>
<accession>A0A921U6Z2</accession>
<evidence type="ECO:0000256" key="4">
    <source>
        <dbReference type="SAM" id="MobiDB-lite"/>
    </source>
</evidence>
<organism evidence="6 7">
    <name type="scientific">Sorghum bicolor</name>
    <name type="common">Sorghum</name>
    <name type="synonym">Sorghum vulgare</name>
    <dbReference type="NCBI Taxonomy" id="4558"/>
    <lineage>
        <taxon>Eukaryota</taxon>
        <taxon>Viridiplantae</taxon>
        <taxon>Streptophyta</taxon>
        <taxon>Embryophyta</taxon>
        <taxon>Tracheophyta</taxon>
        <taxon>Spermatophyta</taxon>
        <taxon>Magnoliopsida</taxon>
        <taxon>Liliopsida</taxon>
        <taxon>Poales</taxon>
        <taxon>Poaceae</taxon>
        <taxon>PACMAD clade</taxon>
        <taxon>Panicoideae</taxon>
        <taxon>Andropogonodae</taxon>
        <taxon>Andropogoneae</taxon>
        <taxon>Sorghinae</taxon>
        <taxon>Sorghum</taxon>
    </lineage>
</organism>
<dbReference type="EMBL" id="CM027687">
    <property type="protein sequence ID" value="KAG0519850.1"/>
    <property type="molecule type" value="Genomic_DNA"/>
</dbReference>
<keyword evidence="2" id="KW-0238">DNA-binding</keyword>
<keyword evidence="3" id="KW-0539">Nucleus</keyword>
<dbReference type="GO" id="GO:0005634">
    <property type="term" value="C:nucleus"/>
    <property type="evidence" value="ECO:0007669"/>
    <property type="project" value="UniProtKB-SubCell"/>
</dbReference>
<dbReference type="PANTHER" id="PTHR11467">
    <property type="entry name" value="HISTONE H1"/>
    <property type="match status" value="1"/>
</dbReference>
<reference evidence="6" key="2">
    <citation type="submission" date="2020-10" db="EMBL/GenBank/DDBJ databases">
        <authorList>
            <person name="Cooper E.A."/>
            <person name="Brenton Z.W."/>
            <person name="Flinn B.S."/>
            <person name="Jenkins J."/>
            <person name="Shu S."/>
            <person name="Flowers D."/>
            <person name="Luo F."/>
            <person name="Wang Y."/>
            <person name="Xia P."/>
            <person name="Barry K."/>
            <person name="Daum C."/>
            <person name="Lipzen A."/>
            <person name="Yoshinaga Y."/>
            <person name="Schmutz J."/>
            <person name="Saski C."/>
            <person name="Vermerris W."/>
            <person name="Kresovich S."/>
        </authorList>
    </citation>
    <scope>NUCLEOTIDE SEQUENCE</scope>
</reference>
<sequence length="157" mass="16950">MAAIEGLSDKNGLNKSAISKNMEGKYGELPLPHVSLLTGHLERTKEPMELIFLKNNYFDADAPDTPLMHVRGCLNMPLPPPKLLCGCPPKAKILLDSTVKQATTRMPKACGRPPKKAQTTNEGEPQPWPPSPPCTTLTPISDGSAIKARNTNDQPAS</sequence>
<proteinExistence type="predicted"/>
<feature type="region of interest" description="Disordered" evidence="4">
    <location>
        <begin position="102"/>
        <end position="157"/>
    </location>
</feature>
<comment type="subcellular location">
    <subcellularLocation>
        <location evidence="1">Nucleus</location>
    </subcellularLocation>
</comment>